<evidence type="ECO:0000256" key="6">
    <source>
        <dbReference type="ARBA" id="ARBA00023136"/>
    </source>
</evidence>
<sequence length="232" mass="25830">MNESFDELQELAGEYVLGTLSSAKRKEVERRLQNEAGLRNAVDEWEHRLLPLTSLAEEQEPSAQLWPRIAQDVRRNAHGGQDGLRSWLNDLRVWRGLAASGFAAAAVLFAVILMRPAVQTPAYMVVLVEPQERTPGWIVQANLDRQITLTPLRPVAVPNQKSLQFWTKGEGWSKPVSLGLVQPGKSLTLTLEKLPPLQANQLFEITLEPENGSPTDRPTGPILFIGRAVKMT</sequence>
<evidence type="ECO:0000256" key="2">
    <source>
        <dbReference type="ARBA" id="ARBA00004236"/>
    </source>
</evidence>
<dbReference type="GO" id="GO:0016989">
    <property type="term" value="F:sigma factor antagonist activity"/>
    <property type="evidence" value="ECO:0007669"/>
    <property type="project" value="TreeGrafter"/>
</dbReference>
<dbReference type="HOGENOM" id="CLU_075065_1_0_4"/>
<protein>
    <recommendedName>
        <fullName evidence="8">Regulator of SigK</fullName>
    </recommendedName>
    <alternativeName>
        <fullName evidence="7">Sigma-K anti-sigma factor RskA</fullName>
    </alternativeName>
</protein>
<dbReference type="AlphaFoldDB" id="A4G3F7"/>
<dbReference type="Pfam" id="PF10099">
    <property type="entry name" value="RskA_C"/>
    <property type="match status" value="1"/>
</dbReference>
<dbReference type="InterPro" id="IPR051474">
    <property type="entry name" value="Anti-sigma-K/W_factor"/>
</dbReference>
<keyword evidence="6 9" id="KW-0472">Membrane</keyword>
<evidence type="ECO:0000256" key="3">
    <source>
        <dbReference type="ARBA" id="ARBA00022475"/>
    </source>
</evidence>
<proteinExistence type="predicted"/>
<dbReference type="Gene3D" id="1.10.10.1320">
    <property type="entry name" value="Anti-sigma factor, zinc-finger domain"/>
    <property type="match status" value="1"/>
</dbReference>
<dbReference type="InterPro" id="IPR041916">
    <property type="entry name" value="Anti_sigma_zinc_sf"/>
</dbReference>
<dbReference type="STRING" id="204773.HEAR0857"/>
<feature type="transmembrane region" description="Helical" evidence="9">
    <location>
        <begin position="93"/>
        <end position="114"/>
    </location>
</feature>
<keyword evidence="3" id="KW-1003">Cell membrane</keyword>
<evidence type="ECO:0000259" key="10">
    <source>
        <dbReference type="Pfam" id="PF10099"/>
    </source>
</evidence>
<organism evidence="11 12">
    <name type="scientific">Herminiimonas arsenicoxydans</name>
    <dbReference type="NCBI Taxonomy" id="204773"/>
    <lineage>
        <taxon>Bacteria</taxon>
        <taxon>Pseudomonadati</taxon>
        <taxon>Pseudomonadota</taxon>
        <taxon>Betaproteobacteria</taxon>
        <taxon>Burkholderiales</taxon>
        <taxon>Oxalobacteraceae</taxon>
        <taxon>Herminiimonas</taxon>
    </lineage>
</organism>
<evidence type="ECO:0000256" key="8">
    <source>
        <dbReference type="ARBA" id="ARBA00030803"/>
    </source>
</evidence>
<dbReference type="EMBL" id="CU207211">
    <property type="protein sequence ID" value="CAL61044.1"/>
    <property type="molecule type" value="Genomic_DNA"/>
</dbReference>
<evidence type="ECO:0000256" key="5">
    <source>
        <dbReference type="ARBA" id="ARBA00022989"/>
    </source>
</evidence>
<dbReference type="GO" id="GO:0006417">
    <property type="term" value="P:regulation of translation"/>
    <property type="evidence" value="ECO:0007669"/>
    <property type="project" value="TreeGrafter"/>
</dbReference>
<keyword evidence="4 9" id="KW-0812">Transmembrane</keyword>
<dbReference type="Proteomes" id="UP000006697">
    <property type="component" value="Chromosome"/>
</dbReference>
<evidence type="ECO:0000256" key="9">
    <source>
        <dbReference type="SAM" id="Phobius"/>
    </source>
</evidence>
<dbReference type="PANTHER" id="PTHR37461">
    <property type="entry name" value="ANTI-SIGMA-K FACTOR RSKA"/>
    <property type="match status" value="1"/>
</dbReference>
<dbReference type="GO" id="GO:0005886">
    <property type="term" value="C:plasma membrane"/>
    <property type="evidence" value="ECO:0007669"/>
    <property type="project" value="UniProtKB-SubCell"/>
</dbReference>
<gene>
    <name evidence="11" type="ordered locus">HEAR0857</name>
</gene>
<dbReference type="InterPro" id="IPR018764">
    <property type="entry name" value="RskA_C"/>
</dbReference>
<comment type="subcellular location">
    <subcellularLocation>
        <location evidence="2">Cell membrane</location>
    </subcellularLocation>
    <subcellularLocation>
        <location evidence="1">Membrane</location>
        <topology evidence="1">Single-pass membrane protein</topology>
    </subcellularLocation>
</comment>
<name>A4G3F7_HERAR</name>
<keyword evidence="12" id="KW-1185">Reference proteome</keyword>
<evidence type="ECO:0000313" key="12">
    <source>
        <dbReference type="Proteomes" id="UP000006697"/>
    </source>
</evidence>
<evidence type="ECO:0000313" key="11">
    <source>
        <dbReference type="EMBL" id="CAL61044.1"/>
    </source>
</evidence>
<evidence type="ECO:0000256" key="4">
    <source>
        <dbReference type="ARBA" id="ARBA00022692"/>
    </source>
</evidence>
<dbReference type="KEGG" id="har:HEAR0857"/>
<dbReference type="eggNOG" id="COG5343">
    <property type="taxonomic scope" value="Bacteria"/>
</dbReference>
<evidence type="ECO:0000256" key="1">
    <source>
        <dbReference type="ARBA" id="ARBA00004167"/>
    </source>
</evidence>
<keyword evidence="5 9" id="KW-1133">Transmembrane helix</keyword>
<dbReference type="OrthoDB" id="5298046at2"/>
<accession>A4G3F7</accession>
<feature type="domain" description="Anti-sigma K factor RskA C-terminal" evidence="10">
    <location>
        <begin position="102"/>
        <end position="222"/>
    </location>
</feature>
<dbReference type="PANTHER" id="PTHR37461:SF1">
    <property type="entry name" value="ANTI-SIGMA-K FACTOR RSKA"/>
    <property type="match status" value="1"/>
</dbReference>
<reference evidence="11 12" key="1">
    <citation type="journal article" date="2007" name="PLoS Genet.">
        <title>A tale of two oxidation states: bacterial colonization of arsenic-rich environments.</title>
        <authorList>
            <person name="Muller D."/>
            <person name="Medigue C."/>
            <person name="Koechler S."/>
            <person name="Barbe V."/>
            <person name="Barakat M."/>
            <person name="Talla E."/>
            <person name="Bonnefoy V."/>
            <person name="Krin E."/>
            <person name="Arsene-Ploetze F."/>
            <person name="Carapito C."/>
            <person name="Chandler M."/>
            <person name="Cournoyer B."/>
            <person name="Cruveiller S."/>
            <person name="Dossat C."/>
            <person name="Duval S."/>
            <person name="Heymann M."/>
            <person name="Leize E."/>
            <person name="Lieutaud A."/>
            <person name="Lievremont D."/>
            <person name="Makita Y."/>
            <person name="Mangenot S."/>
            <person name="Nitschke W."/>
            <person name="Ortet P."/>
            <person name="Perdrial N."/>
            <person name="Schoepp B."/>
            <person name="Siguier N."/>
            <person name="Simeonova D.D."/>
            <person name="Rouy Z."/>
            <person name="Segurens B."/>
            <person name="Turlin E."/>
            <person name="Vallenet D."/>
            <person name="Van Dorsselaer A."/>
            <person name="Weiss S."/>
            <person name="Weissenbach J."/>
            <person name="Lett M.C."/>
            <person name="Danchin A."/>
            <person name="Bertin P.N."/>
        </authorList>
    </citation>
    <scope>NUCLEOTIDE SEQUENCE [LARGE SCALE GENOMIC DNA]</scope>
    <source>
        <strain evidence="12">ULPAs1</strain>
    </source>
</reference>
<evidence type="ECO:0000256" key="7">
    <source>
        <dbReference type="ARBA" id="ARBA00029829"/>
    </source>
</evidence>